<organism evidence="1 2">
    <name type="scientific">Pelagomonas calceolata</name>
    <dbReference type="NCBI Taxonomy" id="35677"/>
    <lineage>
        <taxon>Eukaryota</taxon>
        <taxon>Sar</taxon>
        <taxon>Stramenopiles</taxon>
        <taxon>Ochrophyta</taxon>
        <taxon>Pelagophyceae</taxon>
        <taxon>Pelagomonadales</taxon>
        <taxon>Pelagomonadaceae</taxon>
        <taxon>Pelagomonas</taxon>
    </lineage>
</organism>
<name>A0A8J2SPE7_9STRA</name>
<dbReference type="AlphaFoldDB" id="A0A8J2SPE7"/>
<proteinExistence type="predicted"/>
<dbReference type="Proteomes" id="UP000789595">
    <property type="component" value="Unassembled WGS sequence"/>
</dbReference>
<dbReference type="EMBL" id="CAKKNE010000003">
    <property type="protein sequence ID" value="CAH0371746.1"/>
    <property type="molecule type" value="Genomic_DNA"/>
</dbReference>
<accession>A0A8J2SPE7</accession>
<gene>
    <name evidence="1" type="ORF">PECAL_3P16980</name>
</gene>
<comment type="caution">
    <text evidence="1">The sequence shown here is derived from an EMBL/GenBank/DDBJ whole genome shotgun (WGS) entry which is preliminary data.</text>
</comment>
<sequence length="269" mass="27827">MRLIVLVSIANAVVSMRPMQKTMQKALRKAVAPTAAAIALLGGSTAANAALREDVVELADASYPILKQFKPEAFQPFVGKVSAILVKSPEFAATVDAALDWFNSVPDANVAKTTDAVKAAMDGLDPASCDLIPLPSTESWEAFAAKATAGADAGKLKTFADRAAPVVAALKRADGDRVCLPPVAKLETAALAQADAAAAASSGAGAKFNAQAGKYGASLPKGPLIQLFGGYEGAKQTLGASREDRARFERAGKIVEQRATVLSRQMKGM</sequence>
<dbReference type="OrthoDB" id="10487948at2759"/>
<reference evidence="1" key="1">
    <citation type="submission" date="2021-11" db="EMBL/GenBank/DDBJ databases">
        <authorList>
            <consortium name="Genoscope - CEA"/>
            <person name="William W."/>
        </authorList>
    </citation>
    <scope>NUCLEOTIDE SEQUENCE</scope>
</reference>
<keyword evidence="2" id="KW-1185">Reference proteome</keyword>
<evidence type="ECO:0000313" key="1">
    <source>
        <dbReference type="EMBL" id="CAH0371746.1"/>
    </source>
</evidence>
<evidence type="ECO:0000313" key="2">
    <source>
        <dbReference type="Proteomes" id="UP000789595"/>
    </source>
</evidence>
<protein>
    <submittedName>
        <fullName evidence="1">Uncharacterized protein</fullName>
    </submittedName>
</protein>